<reference evidence="1 4" key="3">
    <citation type="submission" date="2016-08" db="EMBL/GenBank/DDBJ databases">
        <authorList>
            <consortium name="Pathogen Informatics"/>
        </authorList>
    </citation>
    <scope>NUCLEOTIDE SEQUENCE [LARGE SCALE GENOMIC DNA]</scope>
    <source>
        <strain evidence="2">AS</strain>
        <strain evidence="1 4">CB</strain>
    </source>
</reference>
<dbReference type="Proteomes" id="UP000071118">
    <property type="component" value="Chromosome 12"/>
</dbReference>
<proteinExistence type="predicted"/>
<accession>A0A077TS06</accession>
<dbReference type="EMBL" id="LT608164">
    <property type="protein sequence ID" value="SCN62397.1"/>
    <property type="molecule type" value="Genomic_DNA"/>
</dbReference>
<keyword evidence="1" id="KW-0648">Protein biosynthesis</keyword>
<dbReference type="OrthoDB" id="154356at2759"/>
<name>A0A077TS06_PLACU</name>
<evidence type="ECO:0000313" key="1">
    <source>
        <dbReference type="EMBL" id="SCN62397.1"/>
    </source>
</evidence>
<evidence type="ECO:0000313" key="2">
    <source>
        <dbReference type="EMBL" id="VTZ69845.1"/>
    </source>
</evidence>
<keyword evidence="1" id="KW-0396">Initiation factor</keyword>
<dbReference type="EMBL" id="LK022889">
    <property type="protein sequence ID" value="VTZ69845.1"/>
    <property type="molecule type" value="Genomic_DNA"/>
</dbReference>
<reference evidence="2 3" key="1">
    <citation type="journal article" date="2014" name="BMC Biol.">
        <title>A comprehensive evaluation of rodent malaria parasite genomes and gene expression.</title>
        <authorList>
            <person name="Otto T.D."/>
            <person name="Bohme U."/>
            <person name="Jackson A.P."/>
            <person name="Hunt M."/>
            <person name="Franke-Fayard B."/>
            <person name="Hoeijmakers W.A."/>
            <person name="Religa A.A."/>
            <person name="Robertson L."/>
            <person name="Sanders M."/>
            <person name="Ogun S.A."/>
            <person name="Cunningham D."/>
            <person name="Erhart A."/>
            <person name="Billker O."/>
            <person name="Khan S.M."/>
            <person name="Stunnenberg H.G."/>
            <person name="Langhorne J."/>
            <person name="Holder A.A."/>
            <person name="Waters A.P."/>
            <person name="Newbold C.I."/>
            <person name="Pain A."/>
            <person name="Berriman M."/>
            <person name="Janse C.J."/>
        </authorList>
    </citation>
    <scope>NUCLEOTIDE SEQUENCE [LARGE SCALE GENOMIC DNA]</scope>
    <source>
        <strain evidence="2 3">AS</strain>
    </source>
</reference>
<protein>
    <submittedName>
        <fullName evidence="1">Transcription initiation factor TFIID subunit 10, putative</fullName>
    </submittedName>
</protein>
<dbReference type="Pfam" id="PF03540">
    <property type="entry name" value="TAF10"/>
    <property type="match status" value="1"/>
</dbReference>
<dbReference type="GO" id="GO:0003743">
    <property type="term" value="F:translation initiation factor activity"/>
    <property type="evidence" value="ECO:0007669"/>
    <property type="project" value="UniProtKB-KW"/>
</dbReference>
<organism evidence="1 4">
    <name type="scientific">Plasmodium chabaudi chabaudi</name>
    <dbReference type="NCBI Taxonomy" id="31271"/>
    <lineage>
        <taxon>Eukaryota</taxon>
        <taxon>Sar</taxon>
        <taxon>Alveolata</taxon>
        <taxon>Apicomplexa</taxon>
        <taxon>Aconoidasida</taxon>
        <taxon>Haemosporida</taxon>
        <taxon>Plasmodiidae</taxon>
        <taxon>Plasmodium</taxon>
        <taxon>Plasmodium (Vinckeia)</taxon>
    </lineage>
</organism>
<keyword evidence="3" id="KW-1185">Reference proteome</keyword>
<dbReference type="GeneID" id="27794983"/>
<reference evidence="2" key="2">
    <citation type="submission" date="2014-05" db="EMBL/GenBank/DDBJ databases">
        <authorList>
            <person name="Aslett M.A."/>
            <person name="De Silva N."/>
        </authorList>
    </citation>
    <scope>NUCLEOTIDE SEQUENCE</scope>
    <source>
        <strain evidence="2">AS</strain>
    </source>
</reference>
<sequence>MDKNFVNDDDEQLIKTLLQNTPAFGEDLIDFYLAHNGCKVTEKSCFRLISLFLHKSMENIINNSMSVDSNEMRNDSDKENKHTKKELDYDKLIKEIKKFNDNSNKDENAKNLSVFFE</sequence>
<dbReference type="AlphaFoldDB" id="A0A077TS06"/>
<dbReference type="VEuPathDB" id="PlasmoDB:PCHAS_1237400"/>
<dbReference type="GO" id="GO:0005634">
    <property type="term" value="C:nucleus"/>
    <property type="evidence" value="ECO:0007669"/>
    <property type="project" value="InterPro"/>
</dbReference>
<dbReference type="RefSeq" id="XP_016654342.1">
    <property type="nucleotide sequence ID" value="XM_016798991.1"/>
</dbReference>
<gene>
    <name evidence="1" type="primary">TAF10</name>
    <name evidence="2" type="ORF">PCHAS_1237400</name>
    <name evidence="1" type="ORF">PCHCB_000344900</name>
</gene>
<evidence type="ECO:0000313" key="3">
    <source>
        <dbReference type="Proteomes" id="UP000071118"/>
    </source>
</evidence>
<dbReference type="InterPro" id="IPR003923">
    <property type="entry name" value="TAF10"/>
</dbReference>
<evidence type="ECO:0000313" key="4">
    <source>
        <dbReference type="Proteomes" id="UP000195489"/>
    </source>
</evidence>
<dbReference type="GO" id="GO:0006352">
    <property type="term" value="P:DNA-templated transcription initiation"/>
    <property type="evidence" value="ECO:0007669"/>
    <property type="project" value="InterPro"/>
</dbReference>
<dbReference type="KEGG" id="pcb:PCHAS_1237400"/>
<dbReference type="Proteomes" id="UP000195489">
    <property type="component" value="Chromosome 12"/>
</dbReference>